<evidence type="ECO:0000313" key="2">
    <source>
        <dbReference type="Proteomes" id="UP000499080"/>
    </source>
</evidence>
<organism evidence="1 2">
    <name type="scientific">Araneus ventricosus</name>
    <name type="common">Orbweaver spider</name>
    <name type="synonym">Epeira ventricosa</name>
    <dbReference type="NCBI Taxonomy" id="182803"/>
    <lineage>
        <taxon>Eukaryota</taxon>
        <taxon>Metazoa</taxon>
        <taxon>Ecdysozoa</taxon>
        <taxon>Arthropoda</taxon>
        <taxon>Chelicerata</taxon>
        <taxon>Arachnida</taxon>
        <taxon>Araneae</taxon>
        <taxon>Araneomorphae</taxon>
        <taxon>Entelegynae</taxon>
        <taxon>Araneoidea</taxon>
        <taxon>Araneidae</taxon>
        <taxon>Araneus</taxon>
    </lineage>
</organism>
<dbReference type="Proteomes" id="UP000499080">
    <property type="component" value="Unassembled WGS sequence"/>
</dbReference>
<sequence length="149" mass="16628">MFNESDNSPTPPIVWKSNQFTFSTDDAGMGILCLKQFLIIGVHFFSKGTGENCGFQLFFRLGKIQAENLMQRLKDREIGRPVSVLSYLGETGDALSNEENDFWDNSVANQGEQASATFIPPKSPLTTLPAIEKTINRKKRTDDAMEETS</sequence>
<dbReference type="AlphaFoldDB" id="A0A4Y2F7P3"/>
<gene>
    <name evidence="1" type="ORF">AVEN_4193_1</name>
</gene>
<protein>
    <submittedName>
        <fullName evidence="1">Uncharacterized protein</fullName>
    </submittedName>
</protein>
<keyword evidence="2" id="KW-1185">Reference proteome</keyword>
<reference evidence="1 2" key="1">
    <citation type="journal article" date="2019" name="Sci. Rep.">
        <title>Orb-weaving spider Araneus ventricosus genome elucidates the spidroin gene catalogue.</title>
        <authorList>
            <person name="Kono N."/>
            <person name="Nakamura H."/>
            <person name="Ohtoshi R."/>
            <person name="Moran D.A.P."/>
            <person name="Shinohara A."/>
            <person name="Yoshida Y."/>
            <person name="Fujiwara M."/>
            <person name="Mori M."/>
            <person name="Tomita M."/>
            <person name="Arakawa K."/>
        </authorList>
    </citation>
    <scope>NUCLEOTIDE SEQUENCE [LARGE SCALE GENOMIC DNA]</scope>
</reference>
<evidence type="ECO:0000313" key="1">
    <source>
        <dbReference type="EMBL" id="GBM37520.1"/>
    </source>
</evidence>
<dbReference type="EMBL" id="BGPR01000843">
    <property type="protein sequence ID" value="GBM37520.1"/>
    <property type="molecule type" value="Genomic_DNA"/>
</dbReference>
<proteinExistence type="predicted"/>
<comment type="caution">
    <text evidence="1">The sequence shown here is derived from an EMBL/GenBank/DDBJ whole genome shotgun (WGS) entry which is preliminary data.</text>
</comment>
<name>A0A4Y2F7P3_ARAVE</name>
<accession>A0A4Y2F7P3</accession>